<evidence type="ECO:0000313" key="2">
    <source>
        <dbReference type="EMBL" id="GJT86846.1"/>
    </source>
</evidence>
<comment type="caution">
    <text evidence="2">The sequence shown here is derived from an EMBL/GenBank/DDBJ whole genome shotgun (WGS) entry which is preliminary data.</text>
</comment>
<reference evidence="2" key="2">
    <citation type="submission" date="2022-01" db="EMBL/GenBank/DDBJ databases">
        <authorList>
            <person name="Yamashiro T."/>
            <person name="Shiraishi A."/>
            <person name="Satake H."/>
            <person name="Nakayama K."/>
        </authorList>
    </citation>
    <scope>NUCLEOTIDE SEQUENCE</scope>
</reference>
<proteinExistence type="predicted"/>
<evidence type="ECO:0000256" key="1">
    <source>
        <dbReference type="SAM" id="MobiDB-lite"/>
    </source>
</evidence>
<feature type="region of interest" description="Disordered" evidence="1">
    <location>
        <begin position="87"/>
        <end position="113"/>
    </location>
</feature>
<sequence length="175" mass="20303">MEDRRVVMQGGEGVCGFDWTKIRASRQGNQSPSKLISPKYLSLSSLAEQNRNPSSPKCVHFVNSIVILNKEDKAKEKGNMKTITTEYEDHKMTIESEEETEEEIEEEEEEDSPKHFDIFPTMKELRYHKWLLKNPRPPWVKAKVRIGNLKNVQFSYMIGHFDKKQAYLDIIIAGS</sequence>
<accession>A0ABQ5HHH7</accession>
<name>A0ABQ5HHH7_9ASTR</name>
<evidence type="ECO:0000313" key="3">
    <source>
        <dbReference type="Proteomes" id="UP001151760"/>
    </source>
</evidence>
<keyword evidence="3" id="KW-1185">Reference proteome</keyword>
<dbReference type="Proteomes" id="UP001151760">
    <property type="component" value="Unassembled WGS sequence"/>
</dbReference>
<gene>
    <name evidence="2" type="ORF">Tco_1068563</name>
</gene>
<reference evidence="2" key="1">
    <citation type="journal article" date="2022" name="Int. J. Mol. Sci.">
        <title>Draft Genome of Tanacetum Coccineum: Genomic Comparison of Closely Related Tanacetum-Family Plants.</title>
        <authorList>
            <person name="Yamashiro T."/>
            <person name="Shiraishi A."/>
            <person name="Nakayama K."/>
            <person name="Satake H."/>
        </authorList>
    </citation>
    <scope>NUCLEOTIDE SEQUENCE</scope>
</reference>
<organism evidence="2 3">
    <name type="scientific">Tanacetum coccineum</name>
    <dbReference type="NCBI Taxonomy" id="301880"/>
    <lineage>
        <taxon>Eukaryota</taxon>
        <taxon>Viridiplantae</taxon>
        <taxon>Streptophyta</taxon>
        <taxon>Embryophyta</taxon>
        <taxon>Tracheophyta</taxon>
        <taxon>Spermatophyta</taxon>
        <taxon>Magnoliopsida</taxon>
        <taxon>eudicotyledons</taxon>
        <taxon>Gunneridae</taxon>
        <taxon>Pentapetalae</taxon>
        <taxon>asterids</taxon>
        <taxon>campanulids</taxon>
        <taxon>Asterales</taxon>
        <taxon>Asteraceae</taxon>
        <taxon>Asteroideae</taxon>
        <taxon>Anthemideae</taxon>
        <taxon>Anthemidinae</taxon>
        <taxon>Tanacetum</taxon>
    </lineage>
</organism>
<feature type="compositionally biased region" description="Acidic residues" evidence="1">
    <location>
        <begin position="95"/>
        <end position="111"/>
    </location>
</feature>
<dbReference type="EMBL" id="BQNB010019585">
    <property type="protein sequence ID" value="GJT86846.1"/>
    <property type="molecule type" value="Genomic_DNA"/>
</dbReference>
<protein>
    <submittedName>
        <fullName evidence="2">Uncharacterized protein</fullName>
    </submittedName>
</protein>